<dbReference type="STRING" id="1653334.GA0071312_1626"/>
<organism evidence="8 9">
    <name type="scientific">Saliniramus fredricksonii</name>
    <dbReference type="NCBI Taxonomy" id="1653334"/>
    <lineage>
        <taxon>Bacteria</taxon>
        <taxon>Pseudomonadati</taxon>
        <taxon>Pseudomonadota</taxon>
        <taxon>Alphaproteobacteria</taxon>
        <taxon>Hyphomicrobiales</taxon>
        <taxon>Salinarimonadaceae</taxon>
        <taxon>Saliniramus</taxon>
    </lineage>
</organism>
<comment type="similarity">
    <text evidence="6">Belongs to the DarT ADP-ribosyltransferase family.</text>
</comment>
<dbReference type="GO" id="GO:0016757">
    <property type="term" value="F:glycosyltransferase activity"/>
    <property type="evidence" value="ECO:0007669"/>
    <property type="project" value="UniProtKB-KW"/>
</dbReference>
<evidence type="ECO:0000256" key="2">
    <source>
        <dbReference type="ARBA" id="ARBA00022676"/>
    </source>
</evidence>
<evidence type="ECO:0000256" key="4">
    <source>
        <dbReference type="ARBA" id="ARBA00022695"/>
    </source>
</evidence>
<evidence type="ECO:0000259" key="7">
    <source>
        <dbReference type="PROSITE" id="PS52018"/>
    </source>
</evidence>
<keyword evidence="1 6" id="KW-1277">Toxin-antitoxin system</keyword>
<evidence type="ECO:0000256" key="3">
    <source>
        <dbReference type="ARBA" id="ARBA00022679"/>
    </source>
</evidence>
<name>A0A0P7XQD7_9HYPH</name>
<feature type="domain" description="DarT" evidence="7">
    <location>
        <begin position="1"/>
        <end position="163"/>
    </location>
</feature>
<keyword evidence="4" id="KW-0548">Nucleotidyltransferase</keyword>
<evidence type="ECO:0000256" key="6">
    <source>
        <dbReference type="PROSITE-ProRule" id="PRU01362"/>
    </source>
</evidence>
<reference evidence="8 9" key="1">
    <citation type="submission" date="2015-09" db="EMBL/GenBank/DDBJ databases">
        <title>Identification and resolution of microdiversity through metagenomic sequencing of parallel consortia.</title>
        <authorList>
            <person name="Nelson W.C."/>
            <person name="Romine M.F."/>
            <person name="Lindemann S.R."/>
        </authorList>
    </citation>
    <scope>NUCLEOTIDE SEQUENCE [LARGE SCALE GENOMIC DNA]</scope>
    <source>
        <strain evidence="8">HL-109</strain>
    </source>
</reference>
<comment type="caution">
    <text evidence="8">The sequence shown here is derived from an EMBL/GenBank/DDBJ whole genome shotgun (WGS) entry which is preliminary data.</text>
</comment>
<protein>
    <recommendedName>
        <fullName evidence="7">DarT domain-containing protein</fullName>
    </recommendedName>
</protein>
<dbReference type="GO" id="GO:0003677">
    <property type="term" value="F:DNA binding"/>
    <property type="evidence" value="ECO:0007669"/>
    <property type="project" value="UniProtKB-UniRule"/>
</dbReference>
<evidence type="ECO:0000313" key="9">
    <source>
        <dbReference type="Proteomes" id="UP000050497"/>
    </source>
</evidence>
<keyword evidence="2" id="KW-0328">Glycosyltransferase</keyword>
<dbReference type="Pfam" id="PF14487">
    <property type="entry name" value="DarT"/>
    <property type="match status" value="1"/>
</dbReference>
<evidence type="ECO:0000256" key="1">
    <source>
        <dbReference type="ARBA" id="ARBA00022649"/>
    </source>
</evidence>
<accession>A0A0P7XQD7</accession>
<dbReference type="EMBL" id="LJSX01000022">
    <property type="protein sequence ID" value="KPQ09769.1"/>
    <property type="molecule type" value="Genomic_DNA"/>
</dbReference>
<dbReference type="AlphaFoldDB" id="A0A0P7XQD7"/>
<keyword evidence="3" id="KW-0808">Transferase</keyword>
<keyword evidence="5 6" id="KW-0238">DNA-binding</keyword>
<proteinExistence type="inferred from homology"/>
<sequence>MAFTIDAGNVELRAPDGQSLGKASMNDVAFLVVEPQRLFNSGRQCWFTDIACNSGIQPAYEDDPAKLEEHIDWALFDDSPYMAMIPEIGYAGVCRYQFDRDDPPAHQQRSKKRMAEFLVRDCLKMEEVSCIVLKSAEHEGEVRSWLDAAGLPIRLLIKPACYV</sequence>
<dbReference type="PROSITE" id="PS52018">
    <property type="entry name" value="DART"/>
    <property type="match status" value="1"/>
</dbReference>
<evidence type="ECO:0000256" key="5">
    <source>
        <dbReference type="ARBA" id="ARBA00023125"/>
    </source>
</evidence>
<dbReference type="GO" id="GO:0016779">
    <property type="term" value="F:nucleotidyltransferase activity"/>
    <property type="evidence" value="ECO:0007669"/>
    <property type="project" value="UniProtKB-KW"/>
</dbReference>
<evidence type="ECO:0000313" key="8">
    <source>
        <dbReference type="EMBL" id="KPQ09769.1"/>
    </source>
</evidence>
<comment type="caution">
    <text evidence="6">Lacks conserved residue(s) required for the propagation of feature annotation.</text>
</comment>
<dbReference type="InterPro" id="IPR029494">
    <property type="entry name" value="DarT"/>
</dbReference>
<gene>
    <name evidence="8" type="ORF">HLUCCO17_13475</name>
</gene>
<dbReference type="Proteomes" id="UP000050497">
    <property type="component" value="Unassembled WGS sequence"/>
</dbReference>